<dbReference type="InterPro" id="IPR050154">
    <property type="entry name" value="UbiB_kinase"/>
</dbReference>
<dbReference type="GeneID" id="81209381"/>
<evidence type="ECO:0000256" key="1">
    <source>
        <dbReference type="ARBA" id="ARBA00009670"/>
    </source>
</evidence>
<dbReference type="AlphaFoldDB" id="A0ABD5TAM8"/>
<reference evidence="5 6" key="1">
    <citation type="journal article" date="2019" name="Int. J. Syst. Evol. Microbiol.">
        <title>The Global Catalogue of Microorganisms (GCM) 10K type strain sequencing project: providing services to taxonomists for standard genome sequencing and annotation.</title>
        <authorList>
            <consortium name="The Broad Institute Genomics Platform"/>
            <consortium name="The Broad Institute Genome Sequencing Center for Infectious Disease"/>
            <person name="Wu L."/>
            <person name="Ma J."/>
        </authorList>
    </citation>
    <scope>NUCLEOTIDE SEQUENCE [LARGE SCALE GENOMIC DNA]</scope>
    <source>
        <strain evidence="5 6">SYNS20</strain>
    </source>
</reference>
<keyword evidence="5" id="KW-0808">Transferase</keyword>
<protein>
    <submittedName>
        <fullName evidence="5">ABC1 kinase family protein</fullName>
    </submittedName>
</protein>
<evidence type="ECO:0000259" key="4">
    <source>
        <dbReference type="PROSITE" id="PS50011"/>
    </source>
</evidence>
<dbReference type="SUPFAM" id="SSF56112">
    <property type="entry name" value="Protein kinase-like (PK-like)"/>
    <property type="match status" value="1"/>
</dbReference>
<dbReference type="PROSITE" id="PS50011">
    <property type="entry name" value="PROTEIN_KINASE_DOM"/>
    <property type="match status" value="1"/>
</dbReference>
<dbReference type="InterPro" id="IPR004147">
    <property type="entry name" value="ABC1_dom"/>
</dbReference>
<feature type="domain" description="Protein kinase" evidence="4">
    <location>
        <begin position="120"/>
        <end position="452"/>
    </location>
</feature>
<dbReference type="PANTHER" id="PTHR10566">
    <property type="entry name" value="CHAPERONE-ACTIVITY OF BC1 COMPLEX CABC1 -RELATED"/>
    <property type="match status" value="1"/>
</dbReference>
<evidence type="ECO:0000313" key="6">
    <source>
        <dbReference type="Proteomes" id="UP001596443"/>
    </source>
</evidence>
<dbReference type="InterPro" id="IPR000719">
    <property type="entry name" value="Prot_kinase_dom"/>
</dbReference>
<dbReference type="RefSeq" id="WP_390215000.1">
    <property type="nucleotide sequence ID" value="NZ_CP126158.1"/>
</dbReference>
<dbReference type="PANTHER" id="PTHR10566:SF113">
    <property type="entry name" value="PROTEIN ACTIVITY OF BC1 COMPLEX KINASE 7, CHLOROPLASTIC"/>
    <property type="match status" value="1"/>
</dbReference>
<sequence length="621" mass="68705">MVTLVSLRAYRRFPVVIYRFLPLIWAFLRDRKRFIVVGGSRKVTREMRLRRAEVLLDTLLTLGPTFIKLGQILSTRPDVLPASYIEVLSSLQDDVPPAPWTESRAVIEDELGPVDAVFDEFDTEPISGASLGQVYVATYDGEEVAVKVRRPGIEALVEADLRVIKWSLPLLSRFVGQGQAFSLDNLAEEFDKTIHQEMNYTREQRVLREIRANFEGNDQIVIPEPVAAASGPRVLTMEYIPGTKISDTAALDAMGVDRTELATTLQRTYLQMIAEDGVFHADPHPGNLSVTPEGQIIFYDFGMSGRVAPFIQEKIIDFYIAVANQDINAILDALVEMGTLSPEADRKVMADVMELAIADVRGEDIEQYRVQQVIEQVESTIYDFPLRLPQNMALVLRVATVVEGVCVTLDPNFDFIEVATEYLSEEGYLEDTARRLAGEAADQTRDTARALFTVPPKLDEVLDTVNREDLAVNVTLEDDNHVLDRLAQRIAYSVLTAVGGLSAAIIYSFGSTMLDVYLSIGIVIATLPMVFFLYRSFTKDKRGIRAQPQFTRQSMRERQSAEADDAESGAAGAMMPGAVSQADGTADAGATGEASERGARERRDWDDGDGVAIGVDDGRSE</sequence>
<keyword evidence="3" id="KW-0472">Membrane</keyword>
<accession>A0ABD5TAM8</accession>
<feature type="compositionally biased region" description="Basic and acidic residues" evidence="2">
    <location>
        <begin position="594"/>
        <end position="605"/>
    </location>
</feature>
<keyword evidence="3" id="KW-0812">Transmembrane</keyword>
<dbReference type="Gene3D" id="1.10.510.10">
    <property type="entry name" value="Transferase(Phosphotransferase) domain 1"/>
    <property type="match status" value="1"/>
</dbReference>
<dbReference type="Proteomes" id="UP001596443">
    <property type="component" value="Unassembled WGS sequence"/>
</dbReference>
<dbReference type="CDD" id="cd05121">
    <property type="entry name" value="ABC1_ADCK3-like"/>
    <property type="match status" value="1"/>
</dbReference>
<feature type="region of interest" description="Disordered" evidence="2">
    <location>
        <begin position="548"/>
        <end position="621"/>
    </location>
</feature>
<keyword evidence="5" id="KW-0418">Kinase</keyword>
<dbReference type="EMBL" id="JBHSWX010000012">
    <property type="protein sequence ID" value="MFC6786311.1"/>
    <property type="molecule type" value="Genomic_DNA"/>
</dbReference>
<evidence type="ECO:0000313" key="5">
    <source>
        <dbReference type="EMBL" id="MFC6786311.1"/>
    </source>
</evidence>
<feature type="compositionally biased region" description="Low complexity" evidence="2">
    <location>
        <begin position="582"/>
        <end position="593"/>
    </location>
</feature>
<keyword evidence="6" id="KW-1185">Reference proteome</keyword>
<name>A0ABD5TAM8_9EURY</name>
<organism evidence="5 6">
    <name type="scientific">Halobaculum halobium</name>
    <dbReference type="NCBI Taxonomy" id="3032281"/>
    <lineage>
        <taxon>Archaea</taxon>
        <taxon>Methanobacteriati</taxon>
        <taxon>Methanobacteriota</taxon>
        <taxon>Stenosarchaea group</taxon>
        <taxon>Halobacteria</taxon>
        <taxon>Halobacteriales</taxon>
        <taxon>Haloferacaceae</taxon>
        <taxon>Halobaculum</taxon>
    </lineage>
</organism>
<proteinExistence type="inferred from homology"/>
<evidence type="ECO:0000256" key="2">
    <source>
        <dbReference type="SAM" id="MobiDB-lite"/>
    </source>
</evidence>
<dbReference type="InterPro" id="IPR011009">
    <property type="entry name" value="Kinase-like_dom_sf"/>
</dbReference>
<dbReference type="Pfam" id="PF03109">
    <property type="entry name" value="ABC1"/>
    <property type="match status" value="1"/>
</dbReference>
<feature type="transmembrane region" description="Helical" evidence="3">
    <location>
        <begin position="516"/>
        <end position="534"/>
    </location>
</feature>
<comment type="similarity">
    <text evidence="1">Belongs to the protein kinase superfamily. ADCK protein kinase family.</text>
</comment>
<evidence type="ECO:0000256" key="3">
    <source>
        <dbReference type="SAM" id="Phobius"/>
    </source>
</evidence>
<feature type="transmembrane region" description="Helical" evidence="3">
    <location>
        <begin position="490"/>
        <end position="510"/>
    </location>
</feature>
<keyword evidence="3" id="KW-1133">Transmembrane helix</keyword>
<dbReference type="GO" id="GO:0016301">
    <property type="term" value="F:kinase activity"/>
    <property type="evidence" value="ECO:0007669"/>
    <property type="project" value="UniProtKB-KW"/>
</dbReference>
<comment type="caution">
    <text evidence="5">The sequence shown here is derived from an EMBL/GenBank/DDBJ whole genome shotgun (WGS) entry which is preliminary data.</text>
</comment>
<gene>
    <name evidence="5" type="ORF">ACFQFD_10015</name>
</gene>